<evidence type="ECO:0000313" key="5">
    <source>
        <dbReference type="EMBL" id="MYN08633.1"/>
    </source>
</evidence>
<dbReference type="InterPro" id="IPR036390">
    <property type="entry name" value="WH_DNA-bd_sf"/>
</dbReference>
<dbReference type="Gene3D" id="2.60.120.10">
    <property type="entry name" value="Jelly Rolls"/>
    <property type="match status" value="1"/>
</dbReference>
<dbReference type="GO" id="GO:0003677">
    <property type="term" value="F:DNA binding"/>
    <property type="evidence" value="ECO:0007669"/>
    <property type="project" value="UniProtKB-KW"/>
</dbReference>
<dbReference type="FunFam" id="1.10.10.10:FF:000028">
    <property type="entry name" value="Fumarate/nitrate reduction transcriptional regulator Fnr"/>
    <property type="match status" value="1"/>
</dbReference>
<proteinExistence type="predicted"/>
<evidence type="ECO:0000256" key="3">
    <source>
        <dbReference type="ARBA" id="ARBA00023163"/>
    </source>
</evidence>
<dbReference type="SUPFAM" id="SSF51206">
    <property type="entry name" value="cAMP-binding domain-like"/>
    <property type="match status" value="1"/>
</dbReference>
<dbReference type="InterPro" id="IPR012318">
    <property type="entry name" value="HTH_CRP"/>
</dbReference>
<dbReference type="InterPro" id="IPR014710">
    <property type="entry name" value="RmlC-like_jellyroll"/>
</dbReference>
<dbReference type="InterPro" id="IPR000595">
    <property type="entry name" value="cNMP-bd_dom"/>
</dbReference>
<comment type="caution">
    <text evidence="5">The sequence shown here is derived from an EMBL/GenBank/DDBJ whole genome shotgun (WGS) entry which is preliminary data.</text>
</comment>
<dbReference type="InterPro" id="IPR036388">
    <property type="entry name" value="WH-like_DNA-bd_sf"/>
</dbReference>
<evidence type="ECO:0000313" key="6">
    <source>
        <dbReference type="Proteomes" id="UP000450676"/>
    </source>
</evidence>
<sequence length="242" mass="25535">MNHPSLPPATCANCHWRALCLPSGLAGGALDEFERAVSQRRAVARHECVETGGAPFGQLHAVLSGQFKLQRAAPDGGVQVLGFAMPGDLLGLDAIGPGRYGSDAVALSDSVICAIPYPGLETLMAQQPALARRLSHLLSASLAQRQEQMLFLGNARAPQRLARLLLDLGGRYGERGGSATSFQLCMSREDLAAYLALTVESVSRLLSMFKQNGLLAVSNRAIELRDTAGLRAVAAAPAYSAN</sequence>
<accession>A0A7X4HD84</accession>
<organism evidence="5 6">
    <name type="scientific">Pseudoduganella aquatica</name>
    <dbReference type="NCBI Taxonomy" id="2660641"/>
    <lineage>
        <taxon>Bacteria</taxon>
        <taxon>Pseudomonadati</taxon>
        <taxon>Pseudomonadota</taxon>
        <taxon>Betaproteobacteria</taxon>
        <taxon>Burkholderiales</taxon>
        <taxon>Oxalobacteraceae</taxon>
        <taxon>Telluria group</taxon>
        <taxon>Pseudoduganella</taxon>
    </lineage>
</organism>
<dbReference type="CDD" id="cd00038">
    <property type="entry name" value="CAP_ED"/>
    <property type="match status" value="1"/>
</dbReference>
<feature type="domain" description="HTH crp-type" evidence="4">
    <location>
        <begin position="155"/>
        <end position="228"/>
    </location>
</feature>
<dbReference type="GO" id="GO:0003700">
    <property type="term" value="F:DNA-binding transcription factor activity"/>
    <property type="evidence" value="ECO:0007669"/>
    <property type="project" value="InterPro"/>
</dbReference>
<dbReference type="InterPro" id="IPR018335">
    <property type="entry name" value="Tscrpt_reg_HTH_Crp-type_CS"/>
</dbReference>
<dbReference type="EMBL" id="WWCU01000015">
    <property type="protein sequence ID" value="MYN08633.1"/>
    <property type="molecule type" value="Genomic_DNA"/>
</dbReference>
<dbReference type="RefSeq" id="WP_161072948.1">
    <property type="nucleotide sequence ID" value="NZ_CP086370.1"/>
</dbReference>
<dbReference type="Pfam" id="PF13545">
    <property type="entry name" value="HTH_Crp_2"/>
    <property type="match status" value="1"/>
</dbReference>
<dbReference type="Pfam" id="PF00027">
    <property type="entry name" value="cNMP_binding"/>
    <property type="match status" value="1"/>
</dbReference>
<dbReference type="GO" id="GO:0005829">
    <property type="term" value="C:cytosol"/>
    <property type="evidence" value="ECO:0007669"/>
    <property type="project" value="TreeGrafter"/>
</dbReference>
<dbReference type="AlphaFoldDB" id="A0A7X4HD84"/>
<dbReference type="SUPFAM" id="SSF46785">
    <property type="entry name" value="Winged helix' DNA-binding domain"/>
    <property type="match status" value="1"/>
</dbReference>
<dbReference type="SMART" id="SM00419">
    <property type="entry name" value="HTH_CRP"/>
    <property type="match status" value="1"/>
</dbReference>
<dbReference type="CDD" id="cd00092">
    <property type="entry name" value="HTH_CRP"/>
    <property type="match status" value="1"/>
</dbReference>
<dbReference type="InterPro" id="IPR050397">
    <property type="entry name" value="Env_Response_Regulators"/>
</dbReference>
<name>A0A7X4HD84_9BURK</name>
<keyword evidence="1" id="KW-0805">Transcription regulation</keyword>
<reference evidence="5 6" key="1">
    <citation type="submission" date="2019-12" db="EMBL/GenBank/DDBJ databases">
        <title>Novel species isolated from a subtropical stream in China.</title>
        <authorList>
            <person name="Lu H."/>
        </authorList>
    </citation>
    <scope>NUCLEOTIDE SEQUENCE [LARGE SCALE GENOMIC DNA]</scope>
    <source>
        <strain evidence="5 6">FT127W</strain>
    </source>
</reference>
<keyword evidence="3" id="KW-0804">Transcription</keyword>
<gene>
    <name evidence="5" type="ORF">GTP77_14945</name>
</gene>
<dbReference type="PANTHER" id="PTHR24567">
    <property type="entry name" value="CRP FAMILY TRANSCRIPTIONAL REGULATORY PROTEIN"/>
    <property type="match status" value="1"/>
</dbReference>
<dbReference type="Gene3D" id="1.10.10.10">
    <property type="entry name" value="Winged helix-like DNA-binding domain superfamily/Winged helix DNA-binding domain"/>
    <property type="match status" value="1"/>
</dbReference>
<keyword evidence="2" id="KW-0238">DNA-binding</keyword>
<protein>
    <submittedName>
        <fullName evidence="5">Helix-turn-helix domain-containing protein</fullName>
    </submittedName>
</protein>
<evidence type="ECO:0000256" key="2">
    <source>
        <dbReference type="ARBA" id="ARBA00023125"/>
    </source>
</evidence>
<evidence type="ECO:0000256" key="1">
    <source>
        <dbReference type="ARBA" id="ARBA00023015"/>
    </source>
</evidence>
<dbReference type="PANTHER" id="PTHR24567:SF75">
    <property type="entry name" value="FUMARATE AND NITRATE REDUCTION REGULATORY PROTEIN"/>
    <property type="match status" value="1"/>
</dbReference>
<dbReference type="PROSITE" id="PS51063">
    <property type="entry name" value="HTH_CRP_2"/>
    <property type="match status" value="1"/>
</dbReference>
<evidence type="ECO:0000259" key="4">
    <source>
        <dbReference type="PROSITE" id="PS51063"/>
    </source>
</evidence>
<dbReference type="SMART" id="SM00100">
    <property type="entry name" value="cNMP"/>
    <property type="match status" value="1"/>
</dbReference>
<keyword evidence="6" id="KW-1185">Reference proteome</keyword>
<dbReference type="PROSITE" id="PS00042">
    <property type="entry name" value="HTH_CRP_1"/>
    <property type="match status" value="1"/>
</dbReference>
<dbReference type="InterPro" id="IPR018490">
    <property type="entry name" value="cNMP-bd_dom_sf"/>
</dbReference>
<dbReference type="PRINTS" id="PR00034">
    <property type="entry name" value="HTHCRP"/>
</dbReference>
<dbReference type="Proteomes" id="UP000450676">
    <property type="component" value="Unassembled WGS sequence"/>
</dbReference>